<reference evidence="2" key="1">
    <citation type="submission" date="2022-07" db="EMBL/GenBank/DDBJ databases">
        <title>Phylogenomic reconstructions and comparative analyses of Kickxellomycotina fungi.</title>
        <authorList>
            <person name="Reynolds N.K."/>
            <person name="Stajich J.E."/>
            <person name="Barry K."/>
            <person name="Grigoriev I.V."/>
            <person name="Crous P."/>
            <person name="Smith M.E."/>
        </authorList>
    </citation>
    <scope>NUCLEOTIDE SEQUENCE</scope>
    <source>
        <strain evidence="2">RSA 1196</strain>
    </source>
</reference>
<dbReference type="Proteomes" id="UP001150925">
    <property type="component" value="Unassembled WGS sequence"/>
</dbReference>
<keyword evidence="3" id="KW-1185">Reference proteome</keyword>
<organism evidence="2 3">
    <name type="scientific">Dispira parvispora</name>
    <dbReference type="NCBI Taxonomy" id="1520584"/>
    <lineage>
        <taxon>Eukaryota</taxon>
        <taxon>Fungi</taxon>
        <taxon>Fungi incertae sedis</taxon>
        <taxon>Zoopagomycota</taxon>
        <taxon>Kickxellomycotina</taxon>
        <taxon>Dimargaritomycetes</taxon>
        <taxon>Dimargaritales</taxon>
        <taxon>Dimargaritaceae</taxon>
        <taxon>Dispira</taxon>
    </lineage>
</organism>
<evidence type="ECO:0000313" key="3">
    <source>
        <dbReference type="Proteomes" id="UP001150925"/>
    </source>
</evidence>
<evidence type="ECO:0000259" key="1">
    <source>
        <dbReference type="Pfam" id="PF14939"/>
    </source>
</evidence>
<name>A0A9W8E5F4_9FUNG</name>
<dbReference type="InterPro" id="IPR032734">
    <property type="entry name" value="DCAF15_WD40"/>
</dbReference>
<comment type="caution">
    <text evidence="2">The sequence shown here is derived from an EMBL/GenBank/DDBJ whole genome shotgun (WGS) entry which is preliminary data.</text>
</comment>
<dbReference type="EMBL" id="JANBPY010002058">
    <property type="protein sequence ID" value="KAJ1956795.1"/>
    <property type="molecule type" value="Genomic_DNA"/>
</dbReference>
<dbReference type="OrthoDB" id="514844at2759"/>
<sequence>MRSVCDYCFQRSLGGVRSPSNPWANGVVNLERQEIPIDTIDNPELKKHVLLGFTKDGNFLLSVLIETRTESNQEEEDFHELEMTLQYTLVFWQFVVGKRLSKRCTLPLLTTSMPQCTVTLCQPQKSNTLLVSVEGTGEESSRHCVLYLVDCEQILHSDSPRASALMVDLASHKVHIPYMVSMAHVDLLLLQNSEGIYVLRYNLVGALVPTTGSQPGQEVWERNPPNVDVLYKEGHHGETVPGRETSYSTLHFFNVERYLHDAVFLNGTTYRLYDYTFTVLQNVDLTDRIYISVRIIAKHCQAKLYLFKYMLLQLHLVQGNARLVYHWQPLSATSPAERYRQINSICRKVERKFTRQWPTYFVFQRAEFLGGSYVGQVMRQIHHPFFPWTLTPWRTV</sequence>
<feature type="domain" description="DDB1- and CUL4-associated factor 15 WD40 repeat-containing" evidence="1">
    <location>
        <begin position="45"/>
        <end position="133"/>
    </location>
</feature>
<protein>
    <recommendedName>
        <fullName evidence="1">DDB1- and CUL4-associated factor 15 WD40 repeat-containing domain-containing protein</fullName>
    </recommendedName>
</protein>
<dbReference type="AlphaFoldDB" id="A0A9W8E5F4"/>
<accession>A0A9W8E5F4</accession>
<dbReference type="Pfam" id="PF14939">
    <property type="entry name" value="DCAF15_WD40"/>
    <property type="match status" value="1"/>
</dbReference>
<proteinExistence type="predicted"/>
<evidence type="ECO:0000313" key="2">
    <source>
        <dbReference type="EMBL" id="KAJ1956795.1"/>
    </source>
</evidence>
<gene>
    <name evidence="2" type="ORF">IWQ62_005225</name>
</gene>